<dbReference type="Pfam" id="PF14022">
    <property type="entry name" value="DUF4238"/>
    <property type="match status" value="1"/>
</dbReference>
<dbReference type="EMBL" id="JAKVTW010000016">
    <property type="protein sequence ID" value="MCH4813121.1"/>
    <property type="molecule type" value="Genomic_DNA"/>
</dbReference>
<evidence type="ECO:0000313" key="1">
    <source>
        <dbReference type="EMBL" id="MCH4813121.1"/>
    </source>
</evidence>
<sequence length="335" mass="39288">MTSKHLQVKRHHHHVWGKYMKRWSSNDQDVYITTRQKKIISHSVGDIAFVSDFYRVGYLKQEHIDLIKSFSSLADKELQKQHMLNLSEFILKQFLEKKYRESNIYDKEIEQIIEAMKGNGIENYHTAHENEVQHILESLANRDLSILENGENMLNFMQFYAQQFTRTKAFRDKVKMACSGANDIAGKKISKTLEESWWFLSYMFGMTVADSLYDYRKRDIHCLLINETDMPFITSDQPVINAYQKMSDEFKPPEDHECDLYFPISPKVAYMINKSNRFPRGKVVVTEDIVEEMNIRIAKSANVNIISNSEESLKPYRKYVGTWHQKVKDSLGGKA</sequence>
<name>A0ABS9SAJ6_9GAMM</name>
<organism evidence="1 2">
    <name type="scientific">Vreelandella neptunia</name>
    <dbReference type="NCBI Taxonomy" id="115551"/>
    <lineage>
        <taxon>Bacteria</taxon>
        <taxon>Pseudomonadati</taxon>
        <taxon>Pseudomonadota</taxon>
        <taxon>Gammaproteobacteria</taxon>
        <taxon>Oceanospirillales</taxon>
        <taxon>Halomonadaceae</taxon>
        <taxon>Vreelandella</taxon>
    </lineage>
</organism>
<accession>A0ABS9SAJ6</accession>
<reference evidence="1 2" key="1">
    <citation type="submission" date="2022-03" db="EMBL/GenBank/DDBJ databases">
        <title>Genomic signatures underlying metal tolerance in selected Arctic bacterial isolates.</title>
        <authorList>
            <person name="Thomas F.A."/>
            <person name="Venkatachalam S."/>
            <person name="Krishnan K.P."/>
        </authorList>
    </citation>
    <scope>NUCLEOTIDE SEQUENCE [LARGE SCALE GENOMIC DNA]</scope>
    <source>
        <strain evidence="1 2">HM116</strain>
    </source>
</reference>
<keyword evidence="2" id="KW-1185">Reference proteome</keyword>
<dbReference type="Proteomes" id="UP001320609">
    <property type="component" value="Unassembled WGS sequence"/>
</dbReference>
<protein>
    <submittedName>
        <fullName evidence="1">DUF4238 domain-containing protein</fullName>
    </submittedName>
</protein>
<comment type="caution">
    <text evidence="1">The sequence shown here is derived from an EMBL/GenBank/DDBJ whole genome shotgun (WGS) entry which is preliminary data.</text>
</comment>
<dbReference type="InterPro" id="IPR025332">
    <property type="entry name" value="DUF4238"/>
</dbReference>
<gene>
    <name evidence="1" type="ORF">MLE19_17440</name>
</gene>
<proteinExistence type="predicted"/>
<evidence type="ECO:0000313" key="2">
    <source>
        <dbReference type="Proteomes" id="UP001320609"/>
    </source>
</evidence>
<dbReference type="RefSeq" id="WP_240719405.1">
    <property type="nucleotide sequence ID" value="NZ_JAKVTW010000016.1"/>
</dbReference>